<accession>A0A094SP35</accession>
<reference evidence="2" key="1">
    <citation type="submission" date="2014-05" db="EMBL/GenBank/DDBJ databases">
        <title>Key roles for freshwater Actinobacteria revealed by deep metagenomic sequencing.</title>
        <authorList>
            <person name="Ghai R."/>
            <person name="Mizuno C.M."/>
            <person name="Picazo A."/>
            <person name="Camacho A."/>
            <person name="Rodriguez-Valera F."/>
        </authorList>
    </citation>
    <scope>NUCLEOTIDE SEQUENCE</scope>
</reference>
<comment type="caution">
    <text evidence="2">The sequence shown here is derived from an EMBL/GenBank/DDBJ whole genome shotgun (WGS) entry which is preliminary data.</text>
</comment>
<evidence type="ECO:0000256" key="1">
    <source>
        <dbReference type="SAM" id="Phobius"/>
    </source>
</evidence>
<gene>
    <name evidence="2" type="ORF">GM50_1550</name>
</gene>
<keyword evidence="1" id="KW-0812">Transmembrane</keyword>
<sequence length="144" mass="16095">MTPVFWVGHLAKQYIVIFANDRTNLLLNFSQIFALLVGSGLFLLSAIFSFLSLYSFQDKGARRRFAFSLIIALPLMSIVGVLLPTDSNYGILLGVGVASVAGWMFFGDFLVLDYPSEYGLDFDLVSHGLLLYFYKNSFLLSQII</sequence>
<feature type="transmembrane region" description="Helical" evidence="1">
    <location>
        <begin position="32"/>
        <end position="53"/>
    </location>
</feature>
<evidence type="ECO:0000313" key="2">
    <source>
        <dbReference type="EMBL" id="KGA20393.1"/>
    </source>
</evidence>
<feature type="transmembrane region" description="Helical" evidence="1">
    <location>
        <begin position="89"/>
        <end position="112"/>
    </location>
</feature>
<feature type="transmembrane region" description="Helical" evidence="1">
    <location>
        <begin position="65"/>
        <end position="83"/>
    </location>
</feature>
<proteinExistence type="predicted"/>
<keyword evidence="1" id="KW-1133">Transmembrane helix</keyword>
<organism evidence="2">
    <name type="scientific">freshwater metagenome</name>
    <dbReference type="NCBI Taxonomy" id="449393"/>
    <lineage>
        <taxon>unclassified sequences</taxon>
        <taxon>metagenomes</taxon>
        <taxon>ecological metagenomes</taxon>
    </lineage>
</organism>
<name>A0A094SP35_9ZZZZ</name>
<dbReference type="AlphaFoldDB" id="A0A094SP35"/>
<protein>
    <submittedName>
        <fullName evidence="2">Uncharacterized protein</fullName>
    </submittedName>
</protein>
<keyword evidence="1" id="KW-0472">Membrane</keyword>
<dbReference type="EMBL" id="JNSK01000003">
    <property type="protein sequence ID" value="KGA20393.1"/>
    <property type="molecule type" value="Genomic_DNA"/>
</dbReference>